<accession>A0ABT1LKX3</accession>
<keyword evidence="5" id="KW-1185">Reference proteome</keyword>
<keyword evidence="1" id="KW-0326">Glycosidase</keyword>
<reference evidence="4 5" key="1">
    <citation type="submission" date="2022-06" db="EMBL/GenBank/DDBJ databases">
        <title>Pseudarthrobacter sp. strain RMG13 Genome sequencing and assembly.</title>
        <authorList>
            <person name="Kim I."/>
        </authorList>
    </citation>
    <scope>NUCLEOTIDE SEQUENCE [LARGE SCALE GENOMIC DNA]</scope>
    <source>
        <strain evidence="4 5">RMG13</strain>
    </source>
</reference>
<keyword evidence="1" id="KW-0378">Hydrolase</keyword>
<feature type="domain" description="Fibronectin type-III" evidence="3">
    <location>
        <begin position="171"/>
        <end position="252"/>
    </location>
</feature>
<name>A0ABT1LKX3_9MICC</name>
<dbReference type="EMBL" id="JANCLV010000002">
    <property type="protein sequence ID" value="MCP8999097.1"/>
    <property type="molecule type" value="Genomic_DNA"/>
</dbReference>
<dbReference type="InterPro" id="IPR036116">
    <property type="entry name" value="FN3_sf"/>
</dbReference>
<gene>
    <name evidence="4" type="ORF">NFC73_04990</name>
</gene>
<dbReference type="SUPFAM" id="SSF49265">
    <property type="entry name" value="Fibronectin type III"/>
    <property type="match status" value="1"/>
</dbReference>
<dbReference type="InterPro" id="IPR003961">
    <property type="entry name" value="FN3_dom"/>
</dbReference>
<dbReference type="InterPro" id="IPR013783">
    <property type="entry name" value="Ig-like_fold"/>
</dbReference>
<evidence type="ECO:0000256" key="1">
    <source>
        <dbReference type="ARBA" id="ARBA00023295"/>
    </source>
</evidence>
<evidence type="ECO:0000313" key="4">
    <source>
        <dbReference type="EMBL" id="MCP8999097.1"/>
    </source>
</evidence>
<feature type="domain" description="Fibronectin type-III" evidence="3">
    <location>
        <begin position="74"/>
        <end position="160"/>
    </location>
</feature>
<dbReference type="Proteomes" id="UP001524318">
    <property type="component" value="Unassembled WGS sequence"/>
</dbReference>
<dbReference type="SMART" id="SM00060">
    <property type="entry name" value="FN3"/>
    <property type="match status" value="2"/>
</dbReference>
<dbReference type="Gene3D" id="2.60.40.10">
    <property type="entry name" value="Immunoglobulins"/>
    <property type="match status" value="2"/>
</dbReference>
<protein>
    <submittedName>
        <fullName evidence="4">Fibronectin type III domain-containing protein</fullName>
    </submittedName>
</protein>
<keyword evidence="2" id="KW-0624">Polysaccharide degradation</keyword>
<organism evidence="4 5">
    <name type="scientific">Pseudarthrobacter humi</name>
    <dbReference type="NCBI Taxonomy" id="2952523"/>
    <lineage>
        <taxon>Bacteria</taxon>
        <taxon>Bacillati</taxon>
        <taxon>Actinomycetota</taxon>
        <taxon>Actinomycetes</taxon>
        <taxon>Micrococcales</taxon>
        <taxon>Micrococcaceae</taxon>
        <taxon>Pseudarthrobacter</taxon>
    </lineage>
</organism>
<evidence type="ECO:0000256" key="2">
    <source>
        <dbReference type="ARBA" id="ARBA00023326"/>
    </source>
</evidence>
<proteinExistence type="predicted"/>
<comment type="caution">
    <text evidence="4">The sequence shown here is derived from an EMBL/GenBank/DDBJ whole genome shotgun (WGS) entry which is preliminary data.</text>
</comment>
<dbReference type="CDD" id="cd00063">
    <property type="entry name" value="FN3"/>
    <property type="match status" value="2"/>
</dbReference>
<dbReference type="RefSeq" id="WP_254748113.1">
    <property type="nucleotide sequence ID" value="NZ_JANCLV010000002.1"/>
</dbReference>
<evidence type="ECO:0000259" key="3">
    <source>
        <dbReference type="SMART" id="SM00060"/>
    </source>
</evidence>
<sequence length="268" mass="29405">MIRKIWHTDIQTNHPKGVKMTAIRMSKQNFEKKRSGTFHKTAGVVLGCILGLLATPAAGHATPSIGESAMQTGPAAPASLSANRIFSNADEISWADASTNESFFTVEYRTASGRIWTQFSKVYSTSVGTTGKRYTVNYRGLPTGKYLCYRVAAVNEAGKTYSPERCAGFRPSVPKNLRLSINWVEAGVTFERSEWELRYRLYYQVNGAGQWFVKVANAPTYASTDASIFVDTGKTDTNYCFYVIASNDFGSSSPSNTVCGNTGPYVEP</sequence>
<evidence type="ECO:0000313" key="5">
    <source>
        <dbReference type="Proteomes" id="UP001524318"/>
    </source>
</evidence>
<keyword evidence="2" id="KW-0119">Carbohydrate metabolism</keyword>